<dbReference type="RefSeq" id="WP_322099128.1">
    <property type="nucleotide sequence ID" value="NZ_FTOA01000006.1"/>
</dbReference>
<evidence type="ECO:0000256" key="1">
    <source>
        <dbReference type="ARBA" id="ARBA00001968"/>
    </source>
</evidence>
<dbReference type="GO" id="GO:0004521">
    <property type="term" value="F:RNA endonuclease activity"/>
    <property type="evidence" value="ECO:0007669"/>
    <property type="project" value="InterPro"/>
</dbReference>
<dbReference type="InterPro" id="IPR013551">
    <property type="entry name" value="YicC-like_C"/>
</dbReference>
<dbReference type="InterPro" id="IPR013527">
    <property type="entry name" value="YicC-like_N"/>
</dbReference>
<accession>A0A1N7PAX6</accession>
<proteinExistence type="inferred from homology"/>
<dbReference type="Proteomes" id="UP000185678">
    <property type="component" value="Unassembled WGS sequence"/>
</dbReference>
<dbReference type="PANTHER" id="PTHR30636:SF3">
    <property type="entry name" value="UPF0701 PROTEIN YICC"/>
    <property type="match status" value="1"/>
</dbReference>
<comment type="similarity">
    <text evidence="5">Belongs to the YicC/YloC family.</text>
</comment>
<dbReference type="STRING" id="80876.SAMN05421779_106197"/>
<name>A0A1N7PAX6_9PROT</name>
<dbReference type="InterPro" id="IPR005229">
    <property type="entry name" value="YicC/YloC-like"/>
</dbReference>
<organism evidence="8 9">
    <name type="scientific">Insolitispirillum peregrinum</name>
    <dbReference type="NCBI Taxonomy" id="80876"/>
    <lineage>
        <taxon>Bacteria</taxon>
        <taxon>Pseudomonadati</taxon>
        <taxon>Pseudomonadota</taxon>
        <taxon>Alphaproteobacteria</taxon>
        <taxon>Rhodospirillales</taxon>
        <taxon>Novispirillaceae</taxon>
        <taxon>Insolitispirillum</taxon>
    </lineage>
</organism>
<gene>
    <name evidence="8" type="ORF">SAMN05421779_106197</name>
</gene>
<feature type="domain" description="Endoribonuclease YicC-like N-terminal" evidence="6">
    <location>
        <begin position="2"/>
        <end position="160"/>
    </location>
</feature>
<evidence type="ECO:0000313" key="8">
    <source>
        <dbReference type="EMBL" id="SIT07785.1"/>
    </source>
</evidence>
<dbReference type="NCBIfam" id="TIGR00255">
    <property type="entry name" value="YicC/YloC family endoribonuclease"/>
    <property type="match status" value="1"/>
</dbReference>
<evidence type="ECO:0000256" key="2">
    <source>
        <dbReference type="ARBA" id="ARBA00022722"/>
    </source>
</evidence>
<evidence type="ECO:0000256" key="5">
    <source>
        <dbReference type="ARBA" id="ARBA00035648"/>
    </source>
</evidence>
<keyword evidence="9" id="KW-1185">Reference proteome</keyword>
<sequence>MIASMTGFARCSGPASPQAPGWVWEARSVNGKGLDVRLRLPSGYEDQEGPCRDMISKALGRGNVSVSLNLHGQPEGAAAAVAVNSALLQQLMEMARDLPPHIAPPTFDGLLAVRGVLMAADEQDISPEQREQHTAALRAGLVQALGDLKTARAEEGQRLEAVLRGQLVTIQGLVEQAEQTAALRADSVRGRLQRQISDVLDMLGGDGTTIPEDRLVQEVALIVTRLDVREELDRLRAHLAQADDLLSKGGACGRRLDFLCQEFNREANTLCSKAQDSDLTRIGLELKAVIDQLREQVQNVE</sequence>
<keyword evidence="3" id="KW-0255">Endonuclease</keyword>
<reference evidence="8 9" key="1">
    <citation type="submission" date="2017-01" db="EMBL/GenBank/DDBJ databases">
        <authorList>
            <person name="Mah S.A."/>
            <person name="Swanson W.J."/>
            <person name="Moy G.W."/>
            <person name="Vacquier V.D."/>
        </authorList>
    </citation>
    <scope>NUCLEOTIDE SEQUENCE [LARGE SCALE GENOMIC DNA]</scope>
    <source>
        <strain evidence="8 9">DSM 11589</strain>
    </source>
</reference>
<feature type="domain" description="Endoribonuclease YicC-like C-terminal" evidence="7">
    <location>
        <begin position="182"/>
        <end position="301"/>
    </location>
</feature>
<dbReference type="Pfam" id="PF08340">
    <property type="entry name" value="YicC-like_C"/>
    <property type="match status" value="1"/>
</dbReference>
<protein>
    <submittedName>
        <fullName evidence="8">TIGR00255 family protein</fullName>
    </submittedName>
</protein>
<evidence type="ECO:0000259" key="6">
    <source>
        <dbReference type="Pfam" id="PF03755"/>
    </source>
</evidence>
<dbReference type="GO" id="GO:0016787">
    <property type="term" value="F:hydrolase activity"/>
    <property type="evidence" value="ECO:0007669"/>
    <property type="project" value="UniProtKB-KW"/>
</dbReference>
<evidence type="ECO:0000256" key="4">
    <source>
        <dbReference type="ARBA" id="ARBA00022801"/>
    </source>
</evidence>
<dbReference type="PANTHER" id="PTHR30636">
    <property type="entry name" value="UPF0701 PROTEIN YICC"/>
    <property type="match status" value="1"/>
</dbReference>
<dbReference type="AlphaFoldDB" id="A0A1N7PAX6"/>
<keyword evidence="2" id="KW-0540">Nuclease</keyword>
<evidence type="ECO:0000256" key="3">
    <source>
        <dbReference type="ARBA" id="ARBA00022759"/>
    </source>
</evidence>
<dbReference type="EMBL" id="FTOA01000006">
    <property type="protein sequence ID" value="SIT07785.1"/>
    <property type="molecule type" value="Genomic_DNA"/>
</dbReference>
<evidence type="ECO:0000313" key="9">
    <source>
        <dbReference type="Proteomes" id="UP000185678"/>
    </source>
</evidence>
<keyword evidence="4" id="KW-0378">Hydrolase</keyword>
<evidence type="ECO:0000259" key="7">
    <source>
        <dbReference type="Pfam" id="PF08340"/>
    </source>
</evidence>
<comment type="cofactor">
    <cofactor evidence="1">
        <name>a divalent metal cation</name>
        <dbReference type="ChEBI" id="CHEBI:60240"/>
    </cofactor>
</comment>
<dbReference type="Pfam" id="PF03755">
    <property type="entry name" value="YicC-like_N"/>
    <property type="match status" value="1"/>
</dbReference>